<protein>
    <recommendedName>
        <fullName evidence="1">F-box associated beta-propeller type 3 domain-containing protein</fullName>
    </recommendedName>
</protein>
<feature type="domain" description="F-box associated beta-propeller type 3" evidence="1">
    <location>
        <begin position="119"/>
        <end position="331"/>
    </location>
</feature>
<dbReference type="Pfam" id="PF08268">
    <property type="entry name" value="FBA_3"/>
    <property type="match status" value="1"/>
</dbReference>
<evidence type="ECO:0000313" key="3">
    <source>
        <dbReference type="Proteomes" id="UP000222542"/>
    </source>
</evidence>
<comment type="caution">
    <text evidence="2">The sequence shown here is derived from an EMBL/GenBank/DDBJ whole genome shotgun (WGS) entry which is preliminary data.</text>
</comment>
<sequence>MSRAVKNSPCFIINIYDQLYVVEFSVHGMEEGVRYRPLNDRSAMYLLASSKVIRLRKIHAPANLMAQFKMKSFYNLSRDPELVNLHISRAVRNDPCIIISMDCDLLYFLEFSDLGTEDAVRKINTPFERILEFDWVGSCHGLLCFCDSVFRDALYVYNPFTRDWCELSQSAEFWGHTDFVFGFGFSPTTNEYKVILIVHNRPEYHCKSYLHVLNLGSNSWRRVGEEVYHIDPCCQGIMVNGKMHWLTLFGYDKKHCDRLIVSFDLADEIFGEVPIVNFGVDPRIVQFQLVVFGDCITVAITLPHENGEGLDIWVMRECNVKESWIKEFIMLGKAIA</sequence>
<dbReference type="InterPro" id="IPR050796">
    <property type="entry name" value="SCF_F-box_component"/>
</dbReference>
<dbReference type="SUPFAM" id="SSF50965">
    <property type="entry name" value="Galactose oxidase, central domain"/>
    <property type="match status" value="1"/>
</dbReference>
<dbReference type="Gramene" id="PHT73251">
    <property type="protein sequence ID" value="PHT73251"/>
    <property type="gene ID" value="T459_24036"/>
</dbReference>
<dbReference type="InterPro" id="IPR013187">
    <property type="entry name" value="F-box-assoc_dom_typ3"/>
</dbReference>
<organism evidence="2 3">
    <name type="scientific">Capsicum annuum</name>
    <name type="common">Capsicum pepper</name>
    <dbReference type="NCBI Taxonomy" id="4072"/>
    <lineage>
        <taxon>Eukaryota</taxon>
        <taxon>Viridiplantae</taxon>
        <taxon>Streptophyta</taxon>
        <taxon>Embryophyta</taxon>
        <taxon>Tracheophyta</taxon>
        <taxon>Spermatophyta</taxon>
        <taxon>Magnoliopsida</taxon>
        <taxon>eudicotyledons</taxon>
        <taxon>Gunneridae</taxon>
        <taxon>Pentapetalae</taxon>
        <taxon>asterids</taxon>
        <taxon>lamiids</taxon>
        <taxon>Solanales</taxon>
        <taxon>Solanaceae</taxon>
        <taxon>Solanoideae</taxon>
        <taxon>Capsiceae</taxon>
        <taxon>Capsicum</taxon>
    </lineage>
</organism>
<reference evidence="2 3" key="2">
    <citation type="journal article" date="2017" name="Genome Biol.">
        <title>New reference genome sequences of hot pepper reveal the massive evolution of plant disease-resistance genes by retroduplication.</title>
        <authorList>
            <person name="Kim S."/>
            <person name="Park J."/>
            <person name="Yeom S.I."/>
            <person name="Kim Y.M."/>
            <person name="Seo E."/>
            <person name="Kim K.T."/>
            <person name="Kim M.S."/>
            <person name="Lee J.M."/>
            <person name="Cheong K."/>
            <person name="Shin H.S."/>
            <person name="Kim S.B."/>
            <person name="Han K."/>
            <person name="Lee J."/>
            <person name="Park M."/>
            <person name="Lee H.A."/>
            <person name="Lee H.Y."/>
            <person name="Lee Y."/>
            <person name="Oh S."/>
            <person name="Lee J.H."/>
            <person name="Choi E."/>
            <person name="Choi E."/>
            <person name="Lee S.E."/>
            <person name="Jeon J."/>
            <person name="Kim H."/>
            <person name="Choi G."/>
            <person name="Song H."/>
            <person name="Lee J."/>
            <person name="Lee S.C."/>
            <person name="Kwon J.K."/>
            <person name="Lee H.Y."/>
            <person name="Koo N."/>
            <person name="Hong Y."/>
            <person name="Kim R.W."/>
            <person name="Kang W.H."/>
            <person name="Huh J.H."/>
            <person name="Kang B.C."/>
            <person name="Yang T.J."/>
            <person name="Lee Y.H."/>
            <person name="Bennetzen J.L."/>
            <person name="Choi D."/>
        </authorList>
    </citation>
    <scope>NUCLEOTIDE SEQUENCE [LARGE SCALE GENOMIC DNA]</scope>
    <source>
        <strain evidence="3">cv. CM334</strain>
    </source>
</reference>
<dbReference type="AlphaFoldDB" id="A0A2G2YUE2"/>
<dbReference type="PANTHER" id="PTHR31672:SF13">
    <property type="entry name" value="F-BOX PROTEIN CPR30-LIKE"/>
    <property type="match status" value="1"/>
</dbReference>
<reference evidence="2 3" key="1">
    <citation type="journal article" date="2014" name="Nat. Genet.">
        <title>Genome sequence of the hot pepper provides insights into the evolution of pungency in Capsicum species.</title>
        <authorList>
            <person name="Kim S."/>
            <person name="Park M."/>
            <person name="Yeom S.I."/>
            <person name="Kim Y.M."/>
            <person name="Lee J.M."/>
            <person name="Lee H.A."/>
            <person name="Seo E."/>
            <person name="Choi J."/>
            <person name="Cheong K."/>
            <person name="Kim K.T."/>
            <person name="Jung K."/>
            <person name="Lee G.W."/>
            <person name="Oh S.K."/>
            <person name="Bae C."/>
            <person name="Kim S.B."/>
            <person name="Lee H.Y."/>
            <person name="Kim S.Y."/>
            <person name="Kim M.S."/>
            <person name="Kang B.C."/>
            <person name="Jo Y.D."/>
            <person name="Yang H.B."/>
            <person name="Jeong H.J."/>
            <person name="Kang W.H."/>
            <person name="Kwon J.K."/>
            <person name="Shin C."/>
            <person name="Lim J.Y."/>
            <person name="Park J.H."/>
            <person name="Huh J.H."/>
            <person name="Kim J.S."/>
            <person name="Kim B.D."/>
            <person name="Cohen O."/>
            <person name="Paran I."/>
            <person name="Suh M.C."/>
            <person name="Lee S.B."/>
            <person name="Kim Y.K."/>
            <person name="Shin Y."/>
            <person name="Noh S.J."/>
            <person name="Park J."/>
            <person name="Seo Y.S."/>
            <person name="Kwon S.Y."/>
            <person name="Kim H.A."/>
            <person name="Park J.M."/>
            <person name="Kim H.J."/>
            <person name="Choi S.B."/>
            <person name="Bosland P.W."/>
            <person name="Reeves G."/>
            <person name="Jo S.H."/>
            <person name="Lee B.W."/>
            <person name="Cho H.T."/>
            <person name="Choi H.S."/>
            <person name="Lee M.S."/>
            <person name="Yu Y."/>
            <person name="Do Choi Y."/>
            <person name="Park B.S."/>
            <person name="van Deynze A."/>
            <person name="Ashrafi H."/>
            <person name="Hill T."/>
            <person name="Kim W.T."/>
            <person name="Pai H.S."/>
            <person name="Ahn H.K."/>
            <person name="Yeam I."/>
            <person name="Giovannoni J.J."/>
            <person name="Rose J.K."/>
            <person name="Sorensen I."/>
            <person name="Lee S.J."/>
            <person name="Kim R.W."/>
            <person name="Choi I.Y."/>
            <person name="Choi B.S."/>
            <person name="Lim J.S."/>
            <person name="Lee Y.H."/>
            <person name="Choi D."/>
        </authorList>
    </citation>
    <scope>NUCLEOTIDE SEQUENCE [LARGE SCALE GENOMIC DNA]</scope>
    <source>
        <strain evidence="3">cv. CM334</strain>
    </source>
</reference>
<dbReference type="InterPro" id="IPR017451">
    <property type="entry name" value="F-box-assoc_interact_dom"/>
</dbReference>
<keyword evidence="3" id="KW-1185">Reference proteome</keyword>
<dbReference type="STRING" id="4072.A0A2G2YUE2"/>
<proteinExistence type="predicted"/>
<dbReference type="EMBL" id="AYRZ02000009">
    <property type="protein sequence ID" value="PHT73251.1"/>
    <property type="molecule type" value="Genomic_DNA"/>
</dbReference>
<dbReference type="InterPro" id="IPR011043">
    <property type="entry name" value="Gal_Oxase/kelch_b-propeller"/>
</dbReference>
<dbReference type="NCBIfam" id="TIGR01640">
    <property type="entry name" value="F_box_assoc_1"/>
    <property type="match status" value="1"/>
</dbReference>
<name>A0A2G2YUE2_CAPAN</name>
<accession>A0A2G2YUE2</accession>
<dbReference type="OMA" id="HAPANLM"/>
<evidence type="ECO:0000313" key="2">
    <source>
        <dbReference type="EMBL" id="PHT73251.1"/>
    </source>
</evidence>
<evidence type="ECO:0000259" key="1">
    <source>
        <dbReference type="Pfam" id="PF08268"/>
    </source>
</evidence>
<dbReference type="PANTHER" id="PTHR31672">
    <property type="entry name" value="BNACNNG10540D PROTEIN"/>
    <property type="match status" value="1"/>
</dbReference>
<gene>
    <name evidence="2" type="ORF">T459_24036</name>
</gene>
<dbReference type="Proteomes" id="UP000222542">
    <property type="component" value="Unassembled WGS sequence"/>
</dbReference>